<organism evidence="1 2">
    <name type="scientific">Desulfonema limicola</name>
    <dbReference type="NCBI Taxonomy" id="45656"/>
    <lineage>
        <taxon>Bacteria</taxon>
        <taxon>Pseudomonadati</taxon>
        <taxon>Thermodesulfobacteriota</taxon>
        <taxon>Desulfobacteria</taxon>
        <taxon>Desulfobacterales</taxon>
        <taxon>Desulfococcaceae</taxon>
        <taxon>Desulfonema</taxon>
    </lineage>
</organism>
<dbReference type="RefSeq" id="WP_207687735.1">
    <property type="nucleotide sequence ID" value="NZ_CP061799.1"/>
</dbReference>
<reference evidence="1" key="1">
    <citation type="journal article" date="2021" name="Microb. Physiol.">
        <title>Proteogenomic Insights into the Physiology of Marine, Sulfate-Reducing, Filamentous Desulfonema limicola and Desulfonema magnum.</title>
        <authorList>
            <person name="Schnaars V."/>
            <person name="Wohlbrand L."/>
            <person name="Scheve S."/>
            <person name="Hinrichs C."/>
            <person name="Reinhardt R."/>
            <person name="Rabus R."/>
        </authorList>
    </citation>
    <scope>NUCLEOTIDE SEQUENCE</scope>
    <source>
        <strain evidence="1">5ac10</strain>
    </source>
</reference>
<dbReference type="InterPro" id="IPR029060">
    <property type="entry name" value="PIN-like_dom_sf"/>
</dbReference>
<evidence type="ECO:0000313" key="2">
    <source>
        <dbReference type="Proteomes" id="UP000663720"/>
    </source>
</evidence>
<dbReference type="Proteomes" id="UP000663720">
    <property type="component" value="Chromosome"/>
</dbReference>
<dbReference type="Gene3D" id="3.40.50.1010">
    <property type="entry name" value="5'-nuclease"/>
    <property type="match status" value="1"/>
</dbReference>
<evidence type="ECO:0000313" key="1">
    <source>
        <dbReference type="EMBL" id="QTA81730.1"/>
    </source>
</evidence>
<proteinExistence type="predicted"/>
<dbReference type="CDD" id="cd09873">
    <property type="entry name" value="PIN_Pae0151-like"/>
    <property type="match status" value="1"/>
</dbReference>
<dbReference type="SUPFAM" id="SSF88723">
    <property type="entry name" value="PIN domain-like"/>
    <property type="match status" value="1"/>
</dbReference>
<name>A0A975BAF4_9BACT</name>
<accession>A0A975BAF4</accession>
<keyword evidence="2" id="KW-1185">Reference proteome</keyword>
<dbReference type="InterPro" id="IPR044153">
    <property type="entry name" value="PIN_Pae0151-like"/>
</dbReference>
<dbReference type="EMBL" id="CP061799">
    <property type="protein sequence ID" value="QTA81730.1"/>
    <property type="molecule type" value="Genomic_DNA"/>
</dbReference>
<gene>
    <name evidence="1" type="ORF">dnl_40780</name>
</gene>
<dbReference type="KEGG" id="dli:dnl_40780"/>
<protein>
    <submittedName>
        <fullName evidence="1">PIN domain-containing protein</fullName>
    </submittedName>
</protein>
<sequence length="92" mass="10240">MDIVIDTSALIAVIVDEPEKDKIIKLTAGKTLIGPGSIPWEIGNAFSAMFKNNRLNLKEAKRGFEIFNSIPIRYIETDFSNTVSISRQTNIV</sequence>
<dbReference type="AlphaFoldDB" id="A0A975BAF4"/>